<keyword evidence="2" id="KW-1185">Reference proteome</keyword>
<evidence type="ECO:0000313" key="1">
    <source>
        <dbReference type="EMBL" id="TVP39672.1"/>
    </source>
</evidence>
<dbReference type="EMBL" id="VOAH01000013">
    <property type="protein sequence ID" value="TVP39672.1"/>
    <property type="molecule type" value="Genomic_DNA"/>
</dbReference>
<dbReference type="AlphaFoldDB" id="A0A557SSV1"/>
<sequence>MSNIYRIIIITLSEISPQRDYRRIFDGNDGKIDGNDGNDKFENQINI</sequence>
<reference evidence="1 2" key="1">
    <citation type="journal article" date="2019" name="Front. Microbiol.">
        <title>Ammonia Oxidation by the Arctic Terrestrial Thaumarchaeote Candidatus Nitrosocosmicus arcticus Is Stimulated by Increasing Temperatures.</title>
        <authorList>
            <person name="Alves R.J.E."/>
            <person name="Kerou M."/>
            <person name="Zappe A."/>
            <person name="Bittner R."/>
            <person name="Abby S.S."/>
            <person name="Schmidt H.A."/>
            <person name="Pfeifer K."/>
            <person name="Schleper C."/>
        </authorList>
    </citation>
    <scope>NUCLEOTIDE SEQUENCE [LARGE SCALE GENOMIC DNA]</scope>
    <source>
        <strain evidence="1 2">Kfb</strain>
    </source>
</reference>
<accession>A0A557SSV1</accession>
<proteinExistence type="predicted"/>
<name>A0A557SSV1_9ARCH</name>
<protein>
    <submittedName>
        <fullName evidence="1">Uncharacterized protein</fullName>
    </submittedName>
</protein>
<evidence type="ECO:0000313" key="2">
    <source>
        <dbReference type="Proteomes" id="UP000315289"/>
    </source>
</evidence>
<gene>
    <name evidence="1" type="ORF">NARC_130011</name>
</gene>
<dbReference type="Proteomes" id="UP000315289">
    <property type="component" value="Unassembled WGS sequence"/>
</dbReference>
<dbReference type="RefSeq" id="WP_186434250.1">
    <property type="nucleotide sequence ID" value="NZ_ML675588.1"/>
</dbReference>
<organism evidence="1 2">
    <name type="scientific">Candidatus Nitrosocosmicus arcticus</name>
    <dbReference type="NCBI Taxonomy" id="2035267"/>
    <lineage>
        <taxon>Archaea</taxon>
        <taxon>Nitrososphaerota</taxon>
        <taxon>Nitrososphaeria</taxon>
        <taxon>Nitrososphaerales</taxon>
        <taxon>Nitrososphaeraceae</taxon>
        <taxon>Candidatus Nitrosocosmicus</taxon>
    </lineage>
</organism>
<comment type="caution">
    <text evidence="1">The sequence shown here is derived from an EMBL/GenBank/DDBJ whole genome shotgun (WGS) entry which is preliminary data.</text>
</comment>